<dbReference type="SMART" id="SM00355">
    <property type="entry name" value="ZnF_C2H2"/>
    <property type="match status" value="3"/>
</dbReference>
<reference evidence="3 4" key="1">
    <citation type="submission" date="2020-05" db="EMBL/GenBank/DDBJ databases">
        <title>Identification and distribution of gene clusters putatively required for synthesis of sphingolipid metabolism inhibitors in phylogenetically diverse species of the filamentous fungus Fusarium.</title>
        <authorList>
            <person name="Kim H.-S."/>
            <person name="Busman M."/>
            <person name="Brown D.W."/>
            <person name="Divon H."/>
            <person name="Uhlig S."/>
            <person name="Proctor R.H."/>
        </authorList>
    </citation>
    <scope>NUCLEOTIDE SEQUENCE [LARGE SCALE GENOMIC DNA]</scope>
    <source>
        <strain evidence="3 4">NRRL 20693</strain>
    </source>
</reference>
<organism evidence="3 4">
    <name type="scientific">Fusarium heterosporum</name>
    <dbReference type="NCBI Taxonomy" id="42747"/>
    <lineage>
        <taxon>Eukaryota</taxon>
        <taxon>Fungi</taxon>
        <taxon>Dikarya</taxon>
        <taxon>Ascomycota</taxon>
        <taxon>Pezizomycotina</taxon>
        <taxon>Sordariomycetes</taxon>
        <taxon>Hypocreomycetidae</taxon>
        <taxon>Hypocreales</taxon>
        <taxon>Nectriaceae</taxon>
        <taxon>Fusarium</taxon>
        <taxon>Fusarium heterosporum species complex</taxon>
    </lineage>
</organism>
<dbReference type="AlphaFoldDB" id="A0A8H5TYR7"/>
<dbReference type="SUPFAM" id="SSF57667">
    <property type="entry name" value="beta-beta-alpha zinc fingers"/>
    <property type="match status" value="1"/>
</dbReference>
<feature type="region of interest" description="Disordered" evidence="1">
    <location>
        <begin position="204"/>
        <end position="223"/>
    </location>
</feature>
<dbReference type="GO" id="GO:0042273">
    <property type="term" value="P:ribosomal large subunit biogenesis"/>
    <property type="evidence" value="ECO:0007669"/>
    <property type="project" value="TreeGrafter"/>
</dbReference>
<dbReference type="InterPro" id="IPR040025">
    <property type="entry name" value="Znf622/Rei1/Reh1"/>
</dbReference>
<dbReference type="Pfam" id="PF12756">
    <property type="entry name" value="zf-C2H2_2"/>
    <property type="match status" value="1"/>
</dbReference>
<dbReference type="InterPro" id="IPR013087">
    <property type="entry name" value="Znf_C2H2_type"/>
</dbReference>
<dbReference type="PROSITE" id="PS00028">
    <property type="entry name" value="ZINC_FINGER_C2H2_1"/>
    <property type="match status" value="1"/>
</dbReference>
<name>A0A8H5TYR7_FUSHE</name>
<gene>
    <name evidence="3" type="ORF">FHETE_994</name>
</gene>
<evidence type="ECO:0000256" key="1">
    <source>
        <dbReference type="SAM" id="MobiDB-lite"/>
    </source>
</evidence>
<proteinExistence type="predicted"/>
<dbReference type="PANTHER" id="PTHR13182:SF8">
    <property type="entry name" value="CYTOPLASMIC 60S SUBUNIT BIOGENESIS FACTOR ZNF622"/>
    <property type="match status" value="1"/>
</dbReference>
<accession>A0A8H5TYR7</accession>
<feature type="region of interest" description="Disordered" evidence="1">
    <location>
        <begin position="50"/>
        <end position="73"/>
    </location>
</feature>
<protein>
    <submittedName>
        <fullName evidence="3">Transcription factor</fullName>
    </submittedName>
</protein>
<dbReference type="OrthoDB" id="19329at2759"/>
<evidence type="ECO:0000313" key="4">
    <source>
        <dbReference type="Proteomes" id="UP000567885"/>
    </source>
</evidence>
<comment type="caution">
    <text evidence="3">The sequence shown here is derived from an EMBL/GenBank/DDBJ whole genome shotgun (WGS) entry which is preliminary data.</text>
</comment>
<sequence length="327" mass="37393">MASIKPTCSLCDISFNDSQEHRKHAKSDSHVQALRKRATVAGLIEQSPHEHDIFRQQSKHTGCSSGESEPEDDAQVEAAPEFDPKKCIICAHSDESFEDNLQHMEVAHCLRVPHKEHLVTDLETLIWYLYFIISTYHECIYCGTRSRTVEGIQQHMVDKGHCRVELTDEMLEFYDLKGRGDYGIGTAVAVDSESLRLPSGKILSNRTASSTKPRRQRTSSDGQSLQAGIGFYGAIDTLATRDRRDVALASLLGRLSAKDKQSLKHLPSSEQRSFLLQRKKELDAVQKKERKMMLRAERRKNKTMRMHFKVRWSWKAQWVKSGRGQRR</sequence>
<feature type="compositionally biased region" description="Polar residues" evidence="1">
    <location>
        <begin position="55"/>
        <end position="67"/>
    </location>
</feature>
<dbReference type="GO" id="GO:0030687">
    <property type="term" value="C:preribosome, large subunit precursor"/>
    <property type="evidence" value="ECO:0007669"/>
    <property type="project" value="TreeGrafter"/>
</dbReference>
<evidence type="ECO:0000259" key="2">
    <source>
        <dbReference type="PROSITE" id="PS00028"/>
    </source>
</evidence>
<keyword evidence="4" id="KW-1185">Reference proteome</keyword>
<dbReference type="EMBL" id="JAAGWQ010000013">
    <property type="protein sequence ID" value="KAF5679253.1"/>
    <property type="molecule type" value="Genomic_DNA"/>
</dbReference>
<dbReference type="InterPro" id="IPR036236">
    <property type="entry name" value="Znf_C2H2_sf"/>
</dbReference>
<evidence type="ECO:0000313" key="3">
    <source>
        <dbReference type="EMBL" id="KAF5679253.1"/>
    </source>
</evidence>
<feature type="domain" description="C2H2-type" evidence="2">
    <location>
        <begin position="8"/>
        <end position="30"/>
    </location>
</feature>
<dbReference type="Proteomes" id="UP000567885">
    <property type="component" value="Unassembled WGS sequence"/>
</dbReference>
<dbReference type="PANTHER" id="PTHR13182">
    <property type="entry name" value="ZINC FINGER PROTEIN 622"/>
    <property type="match status" value="1"/>
</dbReference>
<dbReference type="InterPro" id="IPR041661">
    <property type="entry name" value="ZN622/Rei1/Reh1_Znf-C2H2"/>
</dbReference>